<feature type="compositionally biased region" description="Low complexity" evidence="1">
    <location>
        <begin position="106"/>
        <end position="128"/>
    </location>
</feature>
<evidence type="ECO:0000256" key="1">
    <source>
        <dbReference type="SAM" id="MobiDB-lite"/>
    </source>
</evidence>
<reference evidence="3" key="1">
    <citation type="journal article" date="2011" name="Genome Res.">
        <title>Phylogeny-wide analysis of social amoeba genomes highlights ancient origins for complex intercellular communication.</title>
        <authorList>
            <person name="Heidel A.J."/>
            <person name="Lawal H.M."/>
            <person name="Felder M."/>
            <person name="Schilde C."/>
            <person name="Helps N.R."/>
            <person name="Tunggal B."/>
            <person name="Rivero F."/>
            <person name="John U."/>
            <person name="Schleicher M."/>
            <person name="Eichinger L."/>
            <person name="Platzer M."/>
            <person name="Noegel A.A."/>
            <person name="Schaap P."/>
            <person name="Gloeckner G."/>
        </authorList>
    </citation>
    <scope>NUCLEOTIDE SEQUENCE [LARGE SCALE GENOMIC DNA]</scope>
    <source>
        <strain evidence="3">SH3</strain>
    </source>
</reference>
<gene>
    <name evidence="2" type="ORF">DFA_06821</name>
</gene>
<name>F4Q2D4_CACFS</name>
<sequence length="151" mass="17556">MANNKLLLARSQDYYLPFTKFSITRQETARDRVLSFEIDLDRHEIIVSSDEGEYLEIGIPETTYHEIAQTILSIDQETTNVRPDDYFCQSSNPTLSMTLTINPHAQNQHHQQQQESTQNQQQQQQSVQWDHPLCSNKPHFIDAIEALIDQI</sequence>
<keyword evidence="3" id="KW-1185">Reference proteome</keyword>
<accession>F4Q2D4</accession>
<dbReference type="GeneID" id="14870072"/>
<dbReference type="AlphaFoldDB" id="F4Q2D4"/>
<evidence type="ECO:0000313" key="3">
    <source>
        <dbReference type="Proteomes" id="UP000007797"/>
    </source>
</evidence>
<feature type="region of interest" description="Disordered" evidence="1">
    <location>
        <begin position="105"/>
        <end position="129"/>
    </location>
</feature>
<proteinExistence type="predicted"/>
<evidence type="ECO:0000313" key="2">
    <source>
        <dbReference type="EMBL" id="EGG18154.1"/>
    </source>
</evidence>
<dbReference type="EMBL" id="GL883020">
    <property type="protein sequence ID" value="EGG18154.1"/>
    <property type="molecule type" value="Genomic_DNA"/>
</dbReference>
<dbReference type="KEGG" id="dfa:DFA_06821"/>
<organism evidence="2 3">
    <name type="scientific">Cavenderia fasciculata</name>
    <name type="common">Slime mold</name>
    <name type="synonym">Dictyostelium fasciculatum</name>
    <dbReference type="NCBI Taxonomy" id="261658"/>
    <lineage>
        <taxon>Eukaryota</taxon>
        <taxon>Amoebozoa</taxon>
        <taxon>Evosea</taxon>
        <taxon>Eumycetozoa</taxon>
        <taxon>Dictyostelia</taxon>
        <taxon>Acytosteliales</taxon>
        <taxon>Cavenderiaceae</taxon>
        <taxon>Cavenderia</taxon>
    </lineage>
</organism>
<protein>
    <submittedName>
        <fullName evidence="2">Uncharacterized protein</fullName>
    </submittedName>
</protein>
<dbReference type="Proteomes" id="UP000007797">
    <property type="component" value="Unassembled WGS sequence"/>
</dbReference>
<dbReference type="RefSeq" id="XP_004366195.1">
    <property type="nucleotide sequence ID" value="XM_004366138.1"/>
</dbReference>